<reference evidence="1 2" key="1">
    <citation type="journal article" date="2013" name="Genome Announc.">
        <title>Complete Genome Sequence of the Solvent Producer Clostridium saccharobutylicum NCP262 (DSM 13864).</title>
        <authorList>
            <person name="Poehlein A."/>
            <person name="Hartwich K."/>
            <person name="Krabben P."/>
            <person name="Ehrenreich A."/>
            <person name="Liebl W."/>
            <person name="Durre P."/>
            <person name="Gottschalk G."/>
            <person name="Daniel R."/>
        </authorList>
    </citation>
    <scope>NUCLEOTIDE SEQUENCE [LARGE SCALE GENOMIC DNA]</scope>
    <source>
        <strain evidence="1">DSM 13864</strain>
    </source>
</reference>
<dbReference type="Proteomes" id="UP000017118">
    <property type="component" value="Chromosome"/>
</dbReference>
<dbReference type="RefSeq" id="WP_022743929.1">
    <property type="nucleotide sequence ID" value="NC_022571.1"/>
</dbReference>
<evidence type="ECO:0000313" key="2">
    <source>
        <dbReference type="Proteomes" id="UP000017118"/>
    </source>
</evidence>
<dbReference type="HOGENOM" id="CLU_3024080_0_0_9"/>
<protein>
    <recommendedName>
        <fullName evidence="3">Lantibiotic</fullName>
    </recommendedName>
</protein>
<dbReference type="TCDB" id="1.C.21.2.5">
    <property type="family name" value="the lacticin 481 (lacticin 481) family"/>
</dbReference>
<keyword evidence="2" id="KW-1185">Reference proteome</keyword>
<name>U5MQD3_CLOSA</name>
<sequence>MYSSKLDQSIANPAGDTMGELNDLELGELAGAFSSRNICTAITESTYLTAICCSN</sequence>
<accession>U5MQD3</accession>
<proteinExistence type="predicted"/>
<dbReference type="GeneID" id="55476976"/>
<dbReference type="PATRIC" id="fig|1345695.3.peg.569"/>
<organism evidence="1 2">
    <name type="scientific">Clostridium saccharobutylicum DSM 13864</name>
    <dbReference type="NCBI Taxonomy" id="1345695"/>
    <lineage>
        <taxon>Bacteria</taxon>
        <taxon>Bacillati</taxon>
        <taxon>Bacillota</taxon>
        <taxon>Clostridia</taxon>
        <taxon>Eubacteriales</taxon>
        <taxon>Clostridiaceae</taxon>
        <taxon>Clostridium</taxon>
    </lineage>
</organism>
<gene>
    <name evidence="1" type="ORF">CLSA_c06290</name>
</gene>
<evidence type="ECO:0000313" key="1">
    <source>
        <dbReference type="EMBL" id="AGX41642.1"/>
    </source>
</evidence>
<dbReference type="EMBL" id="CP006721">
    <property type="protein sequence ID" value="AGX41642.1"/>
    <property type="molecule type" value="Genomic_DNA"/>
</dbReference>
<dbReference type="KEGG" id="csb:CLSA_c06290"/>
<evidence type="ECO:0008006" key="3">
    <source>
        <dbReference type="Google" id="ProtNLM"/>
    </source>
</evidence>
<dbReference type="AlphaFoldDB" id="U5MQD3"/>